<dbReference type="SUPFAM" id="SSF46785">
    <property type="entry name" value="Winged helix' DNA-binding domain"/>
    <property type="match status" value="1"/>
</dbReference>
<evidence type="ECO:0000256" key="3">
    <source>
        <dbReference type="ARBA" id="ARBA00023163"/>
    </source>
</evidence>
<keyword evidence="3" id="KW-0804">Transcription</keyword>
<dbReference type="GO" id="GO:0045892">
    <property type="term" value="P:negative regulation of DNA-templated transcription"/>
    <property type="evidence" value="ECO:0007669"/>
    <property type="project" value="TreeGrafter"/>
</dbReference>
<dbReference type="PROSITE" id="PS50949">
    <property type="entry name" value="HTH_GNTR"/>
    <property type="match status" value="1"/>
</dbReference>
<gene>
    <name evidence="5" type="ORF">M4L21_01740</name>
</gene>
<comment type="caution">
    <text evidence="5">The sequence shown here is derived from an EMBL/GenBank/DDBJ whole genome shotgun (WGS) entry which is preliminary data.</text>
</comment>
<dbReference type="InterPro" id="IPR050679">
    <property type="entry name" value="Bact_HTH_transcr_reg"/>
</dbReference>
<dbReference type="Pfam" id="PF00392">
    <property type="entry name" value="GntR"/>
    <property type="match status" value="1"/>
</dbReference>
<dbReference type="SUPFAM" id="SSF64288">
    <property type="entry name" value="Chorismate lyase-like"/>
    <property type="match status" value="1"/>
</dbReference>
<dbReference type="SMART" id="SM00866">
    <property type="entry name" value="UTRA"/>
    <property type="match status" value="1"/>
</dbReference>
<evidence type="ECO:0000313" key="5">
    <source>
        <dbReference type="EMBL" id="MDG0858032.1"/>
    </source>
</evidence>
<sequence>MNFDEFKVSKEAEIRGLIHKEFLKLGLKAGEKIPSENELADQFNIKRIDIRAALVQMEKMGQLNSKQGVGRFMKDSLPAIELEIFDKKSFSEKMALQGIPYETRVIFADYADEITQKKYQVALNCSEDTRIFVIARVRVVYGLPSAIHISYIRTDLFPDISEKAQTIQSVFKYFKSKGHVNLKAEEMVLHTNFPTISEQAYLECNELVPLIMYDTETVDQDTGITLEKIKIKYRSDLFKHKISLNNE</sequence>
<dbReference type="InterPro" id="IPR028978">
    <property type="entry name" value="Chorismate_lyase_/UTRA_dom_sf"/>
</dbReference>
<organism evidence="5 6">
    <name type="scientific">Staphylococcus equorum</name>
    <dbReference type="NCBI Taxonomy" id="246432"/>
    <lineage>
        <taxon>Bacteria</taxon>
        <taxon>Bacillati</taxon>
        <taxon>Bacillota</taxon>
        <taxon>Bacilli</taxon>
        <taxon>Bacillales</taxon>
        <taxon>Staphylococcaceae</taxon>
        <taxon>Staphylococcus</taxon>
    </lineage>
</organism>
<dbReference type="PANTHER" id="PTHR44846:SF1">
    <property type="entry name" value="MANNOSYL-D-GLYCERATE TRANSPORT_METABOLISM SYSTEM REPRESSOR MNGR-RELATED"/>
    <property type="match status" value="1"/>
</dbReference>
<protein>
    <submittedName>
        <fullName evidence="5">GntR family transcriptional regulator</fullName>
    </submittedName>
</protein>
<dbReference type="InterPro" id="IPR011663">
    <property type="entry name" value="UTRA"/>
</dbReference>
<dbReference type="Pfam" id="PF07702">
    <property type="entry name" value="UTRA"/>
    <property type="match status" value="1"/>
</dbReference>
<feature type="domain" description="HTH gntR-type" evidence="4">
    <location>
        <begin position="8"/>
        <end position="76"/>
    </location>
</feature>
<keyword evidence="1" id="KW-0805">Transcription regulation</keyword>
<dbReference type="Gene3D" id="3.40.1410.10">
    <property type="entry name" value="Chorismate lyase-like"/>
    <property type="match status" value="1"/>
</dbReference>
<reference evidence="5" key="1">
    <citation type="submission" date="2022-05" db="EMBL/GenBank/DDBJ databases">
        <title>Comparative genomics of Staphylococcus equorum isolates.</title>
        <authorList>
            <person name="Luelf R.H."/>
        </authorList>
    </citation>
    <scope>NUCLEOTIDE SEQUENCE</scope>
    <source>
        <strain evidence="5">TMW 2.2343</strain>
    </source>
</reference>
<dbReference type="PRINTS" id="PR00035">
    <property type="entry name" value="HTHGNTR"/>
</dbReference>
<proteinExistence type="predicted"/>
<dbReference type="PANTHER" id="PTHR44846">
    <property type="entry name" value="MANNOSYL-D-GLYCERATE TRANSPORT/METABOLISM SYSTEM REPRESSOR MNGR-RELATED"/>
    <property type="match status" value="1"/>
</dbReference>
<dbReference type="EMBL" id="JAMBPX010000001">
    <property type="protein sequence ID" value="MDG0858032.1"/>
    <property type="molecule type" value="Genomic_DNA"/>
</dbReference>
<dbReference type="InterPro" id="IPR000524">
    <property type="entry name" value="Tscrpt_reg_HTH_GntR"/>
</dbReference>
<dbReference type="Proteomes" id="UP001152302">
    <property type="component" value="Unassembled WGS sequence"/>
</dbReference>
<dbReference type="Gene3D" id="1.10.10.10">
    <property type="entry name" value="Winged helix-like DNA-binding domain superfamily/Winged helix DNA-binding domain"/>
    <property type="match status" value="1"/>
</dbReference>
<name>A0A9X4L8F2_9STAP</name>
<dbReference type="GO" id="GO:0003677">
    <property type="term" value="F:DNA binding"/>
    <property type="evidence" value="ECO:0007669"/>
    <property type="project" value="UniProtKB-KW"/>
</dbReference>
<dbReference type="SMART" id="SM00345">
    <property type="entry name" value="HTH_GNTR"/>
    <property type="match status" value="1"/>
</dbReference>
<evidence type="ECO:0000256" key="1">
    <source>
        <dbReference type="ARBA" id="ARBA00023015"/>
    </source>
</evidence>
<dbReference type="GO" id="GO:0003700">
    <property type="term" value="F:DNA-binding transcription factor activity"/>
    <property type="evidence" value="ECO:0007669"/>
    <property type="project" value="InterPro"/>
</dbReference>
<dbReference type="AlphaFoldDB" id="A0A9X4L8F2"/>
<evidence type="ECO:0000313" key="6">
    <source>
        <dbReference type="Proteomes" id="UP001152302"/>
    </source>
</evidence>
<accession>A0A9X4L8F2</accession>
<evidence type="ECO:0000256" key="2">
    <source>
        <dbReference type="ARBA" id="ARBA00023125"/>
    </source>
</evidence>
<dbReference type="InterPro" id="IPR036388">
    <property type="entry name" value="WH-like_DNA-bd_sf"/>
</dbReference>
<dbReference type="InterPro" id="IPR036390">
    <property type="entry name" value="WH_DNA-bd_sf"/>
</dbReference>
<dbReference type="RefSeq" id="WP_277580241.1">
    <property type="nucleotide sequence ID" value="NZ_JAMBPV010000001.1"/>
</dbReference>
<keyword evidence="2" id="KW-0238">DNA-binding</keyword>
<evidence type="ECO:0000259" key="4">
    <source>
        <dbReference type="PROSITE" id="PS50949"/>
    </source>
</evidence>